<name>A0A511D0H7_9PSEU</name>
<evidence type="ECO:0000313" key="3">
    <source>
        <dbReference type="Proteomes" id="UP000321328"/>
    </source>
</evidence>
<keyword evidence="3" id="KW-1185">Reference proteome</keyword>
<dbReference type="Proteomes" id="UP000321328">
    <property type="component" value="Unassembled WGS sequence"/>
</dbReference>
<reference evidence="2 3" key="1">
    <citation type="submission" date="2019-07" db="EMBL/GenBank/DDBJ databases">
        <title>Whole genome shotgun sequence of Pseudonocardia asaccharolytica NBRC 16224.</title>
        <authorList>
            <person name="Hosoyama A."/>
            <person name="Uohara A."/>
            <person name="Ohji S."/>
            <person name="Ichikawa N."/>
        </authorList>
    </citation>
    <scope>NUCLEOTIDE SEQUENCE [LARGE SCALE GENOMIC DNA]</scope>
    <source>
        <strain evidence="2 3">NBRC 16224</strain>
    </source>
</reference>
<gene>
    <name evidence="2" type="ORF">PA7_21190</name>
</gene>
<comment type="caution">
    <text evidence="2">The sequence shown here is derived from an EMBL/GenBank/DDBJ whole genome shotgun (WGS) entry which is preliminary data.</text>
</comment>
<dbReference type="EMBL" id="BJVI01000018">
    <property type="protein sequence ID" value="GEL18282.1"/>
    <property type="molecule type" value="Genomic_DNA"/>
</dbReference>
<dbReference type="STRING" id="1123024.GCA_000423625_02499"/>
<organism evidence="2 3">
    <name type="scientific">Pseudonocardia asaccharolytica DSM 44247 = NBRC 16224</name>
    <dbReference type="NCBI Taxonomy" id="1123024"/>
    <lineage>
        <taxon>Bacteria</taxon>
        <taxon>Bacillati</taxon>
        <taxon>Actinomycetota</taxon>
        <taxon>Actinomycetes</taxon>
        <taxon>Pseudonocardiales</taxon>
        <taxon>Pseudonocardiaceae</taxon>
        <taxon>Pseudonocardia</taxon>
    </lineage>
</organism>
<feature type="region of interest" description="Disordered" evidence="1">
    <location>
        <begin position="1"/>
        <end position="32"/>
    </location>
</feature>
<evidence type="ECO:0000256" key="1">
    <source>
        <dbReference type="SAM" id="MobiDB-lite"/>
    </source>
</evidence>
<protein>
    <submittedName>
        <fullName evidence="2">Uncharacterized protein</fullName>
    </submittedName>
</protein>
<dbReference type="AlphaFoldDB" id="A0A511D0H7"/>
<sequence length="60" mass="6706">MPEQETVSGEVRKEHDDPSGQVERVVASEQAGPDIERMLAEHPLDVAMIGVPDDRWPRRG</sequence>
<accession>A0A511D0H7</accession>
<proteinExistence type="predicted"/>
<evidence type="ECO:0000313" key="2">
    <source>
        <dbReference type="EMBL" id="GEL18282.1"/>
    </source>
</evidence>